<evidence type="ECO:0000313" key="2">
    <source>
        <dbReference type="EMBL" id="RKF37478.1"/>
    </source>
</evidence>
<name>A0A3R7L871_9BURK</name>
<organism evidence="2 3">
    <name type="scientific">Paraburkholderia fungorum</name>
    <dbReference type="NCBI Taxonomy" id="134537"/>
    <lineage>
        <taxon>Bacteria</taxon>
        <taxon>Pseudomonadati</taxon>
        <taxon>Pseudomonadota</taxon>
        <taxon>Betaproteobacteria</taxon>
        <taxon>Burkholderiales</taxon>
        <taxon>Burkholderiaceae</taxon>
        <taxon>Paraburkholderia</taxon>
    </lineage>
</organism>
<protein>
    <submittedName>
        <fullName evidence="2">Uncharacterized protein</fullName>
    </submittedName>
</protein>
<accession>A0A3R7L871</accession>
<reference evidence="2 3" key="1">
    <citation type="submission" date="2016-07" db="EMBL/GenBank/DDBJ databases">
        <title>Genome analysis of Burkholderia fungorum ES3-20.</title>
        <authorList>
            <person name="Xu D."/>
            <person name="Yao R."/>
            <person name="Zheng S."/>
        </authorList>
    </citation>
    <scope>NUCLEOTIDE SEQUENCE [LARGE SCALE GENOMIC DNA]</scope>
    <source>
        <strain evidence="2 3">ES3-20</strain>
    </source>
</reference>
<proteinExistence type="predicted"/>
<feature type="region of interest" description="Disordered" evidence="1">
    <location>
        <begin position="68"/>
        <end position="92"/>
    </location>
</feature>
<gene>
    <name evidence="2" type="ORF">BCY88_35100</name>
</gene>
<sequence length="92" mass="10295">MFLLDFLFYDRAADEARRLASATANGVTLTETWGCAEIGDNPGVLIWRAPCWMQATGRRSRRLNRLGLNRRSPAAGRPQPVARFPAAQAHKR</sequence>
<comment type="caution">
    <text evidence="2">The sequence shown here is derived from an EMBL/GenBank/DDBJ whole genome shotgun (WGS) entry which is preliminary data.</text>
</comment>
<evidence type="ECO:0000313" key="3">
    <source>
        <dbReference type="Proteomes" id="UP000283709"/>
    </source>
</evidence>
<evidence type="ECO:0000256" key="1">
    <source>
        <dbReference type="SAM" id="MobiDB-lite"/>
    </source>
</evidence>
<dbReference type="AlphaFoldDB" id="A0A3R7L871"/>
<dbReference type="EMBL" id="MCAS01000036">
    <property type="protein sequence ID" value="RKF37478.1"/>
    <property type="molecule type" value="Genomic_DNA"/>
</dbReference>
<dbReference type="Proteomes" id="UP000283709">
    <property type="component" value="Unassembled WGS sequence"/>
</dbReference>